<sequence>MQDRPLRDGPAEGRHLLTIGATAGALALASHLLRRDARAQVTMIERRPERCRALRRGDFPAVLGAGGLALPPEPERLRLVAALHEHGRRLHVAEGTCLALGLTAHGVAALSDDGTTYLGRGAALTFALGARAVRGPAPPPPPGARTAAAVRALRLDPADLPLGGSAAFVTRRLRGLVREAAARGVAWREAVDGLRLHAPALWHSLPEASQDRLLRHGRAAWDRLAGAPAPGPGPGGGAGTALLRDLVARRLLEPGPAGPRPAGHAAGRLFALHPTALMPYAAPRLLDLDAACAWLAGRIAAGRAAPDAGPAPARAGALRHGG</sequence>
<dbReference type="RefSeq" id="WP_238312934.1">
    <property type="nucleotide sequence ID" value="NZ_BPQH01000003.1"/>
</dbReference>
<dbReference type="EMBL" id="BPQH01000003">
    <property type="protein sequence ID" value="GJD48336.1"/>
    <property type="molecule type" value="Genomic_DNA"/>
</dbReference>
<accession>A0ABQ4QUH8</accession>
<proteinExistence type="predicted"/>
<gene>
    <name evidence="1" type="ORF">OPKNFCMD_1054</name>
</gene>
<comment type="caution">
    <text evidence="1">The sequence shown here is derived from an EMBL/GenBank/DDBJ whole genome shotgun (WGS) entry which is preliminary data.</text>
</comment>
<organism evidence="1 2">
    <name type="scientific">Methylobacterium crusticola</name>
    <dbReference type="NCBI Taxonomy" id="1697972"/>
    <lineage>
        <taxon>Bacteria</taxon>
        <taxon>Pseudomonadati</taxon>
        <taxon>Pseudomonadota</taxon>
        <taxon>Alphaproteobacteria</taxon>
        <taxon>Hyphomicrobiales</taxon>
        <taxon>Methylobacteriaceae</taxon>
        <taxon>Methylobacterium</taxon>
    </lineage>
</organism>
<keyword evidence="2" id="KW-1185">Reference proteome</keyword>
<evidence type="ECO:0000313" key="2">
    <source>
        <dbReference type="Proteomes" id="UP001055167"/>
    </source>
</evidence>
<reference evidence="1" key="1">
    <citation type="journal article" date="2021" name="Front. Microbiol.">
        <title>Comprehensive Comparative Genomics and Phenotyping of Methylobacterium Species.</title>
        <authorList>
            <person name="Alessa O."/>
            <person name="Ogura Y."/>
            <person name="Fujitani Y."/>
            <person name="Takami H."/>
            <person name="Hayashi T."/>
            <person name="Sahin N."/>
            <person name="Tani A."/>
        </authorList>
    </citation>
    <scope>NUCLEOTIDE SEQUENCE</scope>
    <source>
        <strain evidence="1">KCTC 52305</strain>
    </source>
</reference>
<protein>
    <submittedName>
        <fullName evidence="1">Uncharacterized protein</fullName>
    </submittedName>
</protein>
<reference evidence="1" key="2">
    <citation type="submission" date="2021-08" db="EMBL/GenBank/DDBJ databases">
        <authorList>
            <person name="Tani A."/>
            <person name="Ola A."/>
            <person name="Ogura Y."/>
            <person name="Katsura K."/>
            <person name="Hayashi T."/>
        </authorList>
    </citation>
    <scope>NUCLEOTIDE SEQUENCE</scope>
    <source>
        <strain evidence="1">KCTC 52305</strain>
    </source>
</reference>
<dbReference type="Proteomes" id="UP001055167">
    <property type="component" value="Unassembled WGS sequence"/>
</dbReference>
<name>A0ABQ4QUH8_9HYPH</name>
<evidence type="ECO:0000313" key="1">
    <source>
        <dbReference type="EMBL" id="GJD48336.1"/>
    </source>
</evidence>